<keyword evidence="6 7" id="KW-0413">Isomerase</keyword>
<comment type="cofactor">
    <cofactor evidence="2 7">
        <name>NAD(+)</name>
        <dbReference type="ChEBI" id="CHEBI:57540"/>
    </cofactor>
</comment>
<dbReference type="OrthoDB" id="9402762at2759"/>
<dbReference type="UniPathway" id="UPA00214"/>
<dbReference type="RefSeq" id="XP_012894116.1">
    <property type="nucleotide sequence ID" value="XM_013038662.1"/>
</dbReference>
<dbReference type="InterPro" id="IPR016040">
    <property type="entry name" value="NAD(P)-bd_dom"/>
</dbReference>
<dbReference type="SUPFAM" id="SSF51735">
    <property type="entry name" value="NAD(P)-binding Rossmann-fold domains"/>
    <property type="match status" value="1"/>
</dbReference>
<feature type="domain" description="NAD(P)-binding" evidence="8">
    <location>
        <begin position="6"/>
        <end position="332"/>
    </location>
</feature>
<dbReference type="Pfam" id="PF16363">
    <property type="entry name" value="GDP_Man_Dehyd"/>
    <property type="match status" value="1"/>
</dbReference>
<protein>
    <recommendedName>
        <fullName evidence="4 7">UDP-glucose 4-epimerase</fullName>
        <ecNumber evidence="4 7">5.1.3.2</ecNumber>
    </recommendedName>
</protein>
<comment type="subunit">
    <text evidence="7">Homodimer.</text>
</comment>
<dbReference type="InParanoid" id="D8LW79"/>
<evidence type="ECO:0000256" key="4">
    <source>
        <dbReference type="ARBA" id="ARBA00013189"/>
    </source>
</evidence>
<dbReference type="PANTHER" id="PTHR43725">
    <property type="entry name" value="UDP-GLUCOSE 4-EPIMERASE"/>
    <property type="match status" value="1"/>
</dbReference>
<comment type="pathway">
    <text evidence="3 7">Carbohydrate metabolism; galactose metabolism.</text>
</comment>
<dbReference type="NCBIfam" id="TIGR01179">
    <property type="entry name" value="galE"/>
    <property type="match status" value="1"/>
</dbReference>
<dbReference type="Gene3D" id="3.40.50.720">
    <property type="entry name" value="NAD(P)-binding Rossmann-like Domain"/>
    <property type="match status" value="1"/>
</dbReference>
<dbReference type="GO" id="GO:0005829">
    <property type="term" value="C:cytosol"/>
    <property type="evidence" value="ECO:0007669"/>
    <property type="project" value="TreeGrafter"/>
</dbReference>
<dbReference type="PRINTS" id="PR01713">
    <property type="entry name" value="NUCEPIMERASE"/>
</dbReference>
<evidence type="ECO:0000256" key="3">
    <source>
        <dbReference type="ARBA" id="ARBA00004947"/>
    </source>
</evidence>
<gene>
    <name evidence="9" type="ORF">GSBLH_T00000452001</name>
</gene>
<keyword evidence="7" id="KW-0119">Carbohydrate metabolism</keyword>
<keyword evidence="10" id="KW-1185">Reference proteome</keyword>
<dbReference type="GO" id="GO:0003978">
    <property type="term" value="F:UDP-glucose 4-epimerase activity"/>
    <property type="evidence" value="ECO:0007669"/>
    <property type="project" value="UniProtKB-UniRule"/>
</dbReference>
<dbReference type="AlphaFoldDB" id="D8LW79"/>
<dbReference type="GeneID" id="24917761"/>
<evidence type="ECO:0000256" key="2">
    <source>
        <dbReference type="ARBA" id="ARBA00001911"/>
    </source>
</evidence>
<evidence type="ECO:0000259" key="8">
    <source>
        <dbReference type="Pfam" id="PF16363"/>
    </source>
</evidence>
<comment type="similarity">
    <text evidence="7">Belongs to the NAD(P)-dependent epimerase/dehydratase family.</text>
</comment>
<name>D8LW79_BLAHO</name>
<evidence type="ECO:0000313" key="10">
    <source>
        <dbReference type="Proteomes" id="UP000008312"/>
    </source>
</evidence>
<dbReference type="CDD" id="cd05247">
    <property type="entry name" value="UDP_G4E_1_SDR_e"/>
    <property type="match status" value="1"/>
</dbReference>
<evidence type="ECO:0000313" key="9">
    <source>
        <dbReference type="EMBL" id="CBK20068.2"/>
    </source>
</evidence>
<dbReference type="NCBIfam" id="NF007956">
    <property type="entry name" value="PRK10675.1"/>
    <property type="match status" value="1"/>
</dbReference>
<dbReference type="PANTHER" id="PTHR43725:SF47">
    <property type="entry name" value="UDP-GLUCOSE 4-EPIMERASE"/>
    <property type="match status" value="1"/>
</dbReference>
<evidence type="ECO:0000256" key="7">
    <source>
        <dbReference type="RuleBase" id="RU366046"/>
    </source>
</evidence>
<comment type="catalytic activity">
    <reaction evidence="1 7">
        <text>UDP-alpha-D-glucose = UDP-alpha-D-galactose</text>
        <dbReference type="Rhea" id="RHEA:22168"/>
        <dbReference type="ChEBI" id="CHEBI:58885"/>
        <dbReference type="ChEBI" id="CHEBI:66914"/>
        <dbReference type="EC" id="5.1.3.2"/>
    </reaction>
</comment>
<dbReference type="InterPro" id="IPR036291">
    <property type="entry name" value="NAD(P)-bd_dom_sf"/>
</dbReference>
<keyword evidence="5 7" id="KW-0520">NAD</keyword>
<dbReference type="OMA" id="CAPVNPY"/>
<evidence type="ECO:0000256" key="5">
    <source>
        <dbReference type="ARBA" id="ARBA00023027"/>
    </source>
</evidence>
<accession>D8LW79</accession>
<evidence type="ECO:0000256" key="1">
    <source>
        <dbReference type="ARBA" id="ARBA00000083"/>
    </source>
</evidence>
<reference evidence="9" key="1">
    <citation type="submission" date="2010-02" db="EMBL/GenBank/DDBJ databases">
        <title>Sequencing and annotation of the Blastocystis hominis genome.</title>
        <authorList>
            <person name="Wincker P."/>
        </authorList>
    </citation>
    <scope>NUCLEOTIDE SEQUENCE</scope>
    <source>
        <strain evidence="9">Singapore isolate B</strain>
    </source>
</reference>
<dbReference type="Proteomes" id="UP000008312">
    <property type="component" value="Unassembled WGS sequence"/>
</dbReference>
<dbReference type="Gene3D" id="3.90.25.10">
    <property type="entry name" value="UDP-galactose 4-epimerase, domain 1"/>
    <property type="match status" value="1"/>
</dbReference>
<organism evidence="9">
    <name type="scientific">Blastocystis hominis</name>
    <dbReference type="NCBI Taxonomy" id="12968"/>
    <lineage>
        <taxon>Eukaryota</taxon>
        <taxon>Sar</taxon>
        <taxon>Stramenopiles</taxon>
        <taxon>Bigyra</taxon>
        <taxon>Opalozoa</taxon>
        <taxon>Opalinata</taxon>
        <taxon>Blastocystidae</taxon>
        <taxon>Blastocystis</taxon>
    </lineage>
</organism>
<dbReference type="GO" id="GO:0006012">
    <property type="term" value="P:galactose metabolic process"/>
    <property type="evidence" value="ECO:0007669"/>
    <property type="project" value="UniProtKB-UniPathway"/>
</dbReference>
<dbReference type="InterPro" id="IPR005886">
    <property type="entry name" value="UDP_G4E"/>
</dbReference>
<dbReference type="EC" id="5.1.3.2" evidence="4 7"/>
<sequence>MPEHILLTGGTGYIATHTAIELLKEGYKLTLLDNFCNSSPKAYEATKKLAGVDEDRLYLMEADLNDKASIEAVFEKRGPFDAVIHFGALKSVGESWKMPLRYYQNNLTGTFNLLETMNKFNCKKIIFSSSATVYGADPVPITEESPVGVGIANPYGRTKYMMEQVLTDLATADKEWSVILLRYFNPVGAHESGEIGESPNGIPNNLMPYIQQVAIGRRAYLSVFGNDYDTPDGTGVRDYIHIYDLAQGHLKAIQYMFGTMKSGTEVFNLGTGRGYSVLEMLHAMEEACGKTIPYKIVPRREGDIAVCYADASKAKRVLGWEAVKTLKDMCRDAMNWQTKHPYGFDDAPSQ</sequence>
<evidence type="ECO:0000256" key="6">
    <source>
        <dbReference type="ARBA" id="ARBA00023235"/>
    </source>
</evidence>
<proteinExistence type="inferred from homology"/>
<dbReference type="EMBL" id="FN668638">
    <property type="protein sequence ID" value="CBK20068.2"/>
    <property type="molecule type" value="Genomic_DNA"/>
</dbReference>